<evidence type="ECO:0000313" key="2">
    <source>
        <dbReference type="EMBL" id="KAJ3573463.1"/>
    </source>
</evidence>
<feature type="compositionally biased region" description="Low complexity" evidence="1">
    <location>
        <begin position="143"/>
        <end position="155"/>
    </location>
</feature>
<evidence type="ECO:0000256" key="1">
    <source>
        <dbReference type="SAM" id="MobiDB-lite"/>
    </source>
</evidence>
<feature type="compositionally biased region" description="Acidic residues" evidence="1">
    <location>
        <begin position="1107"/>
        <end position="1119"/>
    </location>
</feature>
<feature type="region of interest" description="Disordered" evidence="1">
    <location>
        <begin position="59"/>
        <end position="85"/>
    </location>
</feature>
<feature type="compositionally biased region" description="Basic and acidic residues" evidence="1">
    <location>
        <begin position="1063"/>
        <end position="1080"/>
    </location>
</feature>
<dbReference type="AlphaFoldDB" id="A0AAD5W1F2"/>
<keyword evidence="3" id="KW-1185">Reference proteome</keyword>
<feature type="compositionally biased region" description="Polar residues" evidence="1">
    <location>
        <begin position="697"/>
        <end position="712"/>
    </location>
</feature>
<feature type="compositionally biased region" description="Pro residues" evidence="1">
    <location>
        <begin position="16"/>
        <end position="29"/>
    </location>
</feature>
<dbReference type="Proteomes" id="UP001213000">
    <property type="component" value="Unassembled WGS sequence"/>
</dbReference>
<sequence>MQHIEHDIPADFPSPALNPPSPPENPDPPTTTSGRPRRRYRLPRRFVDFLPEALLPASQLDSSQLVSSQPDSPGDQSPSTPPSHIRHVNLVLHDHIKTATNSFGLWWLYSSRPSADPDGQLMLEDLSNQQNSHSTCLPPPLPTSSSSSPKPSKPSHWLFPNKTMHMVMSWLNNGTPSKSEGEANTLVRDCLLSPDFRAEDLVGFDARRENHRLDQALNDSDLWRQFKESPIVISVPSGKSGDPPVDFTVPGFLHRNLKSVIEEAFKDPNAHLLHYSPFKVFRAMNPDSSERVYREIYSSDVFLEEHECIQGPGNLPDDDLGCRRERVVAALMFSSDATHLADFGNAKAWPIYMMLGNLSKYVCSTPSSGALHHLAYIPSLPDYFDEFVAGFHPSWRSQYPHIKAHCRRELFHNVWREILSDPEFLHAYQYGFVIKCIDGMERRIYPRIFTYSADYPEKVLLATIRDKGLCPCPHCLIPKTAIQDLGTTEDQNIQTTRIRTYHGAAVDESLREFSGVPTLNAFVDCLGSQFNPSSMLTVDLLHEIELGVWKSLFTHLVWILHAASTSSEPLVVCLDERYRRIDTFGDGGIRRFSSNSSEMKKMAARDFEDLLQCAIPCFEGLLPEPHNSNVMKLLYCLAEWHALAKLRMHTDTTLKILGELTQEFGVLIRQFRDSTCVAFSTVELPRETAARQRHDAANQSSRPSTATATSGQRRSKAFTLATVKLHFMGDYVDQIRCFGSTDSYSTQLGEQAHSTIKSLYGLTNKKNPMHQIGAKYSRNCHFRDTERKETQETRRADHTNKHHVIAPYNDCPINLFAFVRENSKDPAKRNFISKLKDHLLGRILGREFDADMHDDFTEDDRNSIRIRNNTIFRHKTIRINYTTYDVRCDCSILNPRNRRYCMVAAPESNFEVNSHPFWYAAVLGIFHAEVQHTGPRSLNLGWRKLEFLWVRWLGVEPDYVSGHNVARLPKIGFVPDSDKFAFSFLDPSHVIRGCHLIPTFSGGRTKTLLNYEGPTEARFDGDMSEDWLNYYVNIFVDRDMVMRYLGLGIGHREEGTTSSSQVHVRESRQEVDHEMERGVIEDEEEEYLSDKEKGGDHDDHGDRGSVDDSEDEDDDYDTL</sequence>
<feature type="compositionally biased region" description="Low complexity" evidence="1">
    <location>
        <begin position="59"/>
        <end position="78"/>
    </location>
</feature>
<comment type="caution">
    <text evidence="2">The sequence shown here is derived from an EMBL/GenBank/DDBJ whole genome shotgun (WGS) entry which is preliminary data.</text>
</comment>
<evidence type="ECO:0000313" key="3">
    <source>
        <dbReference type="Proteomes" id="UP001213000"/>
    </source>
</evidence>
<protein>
    <submittedName>
        <fullName evidence="2">Uncharacterized protein</fullName>
    </submittedName>
</protein>
<feature type="region of interest" description="Disordered" evidence="1">
    <location>
        <begin position="128"/>
        <end position="155"/>
    </location>
</feature>
<feature type="compositionally biased region" description="Basic and acidic residues" evidence="1">
    <location>
        <begin position="1088"/>
        <end position="1106"/>
    </location>
</feature>
<reference evidence="2" key="1">
    <citation type="submission" date="2022-07" db="EMBL/GenBank/DDBJ databases">
        <title>Genome Sequence of Leucocoprinus birnbaumii.</title>
        <authorList>
            <person name="Buettner E."/>
        </authorList>
    </citation>
    <scope>NUCLEOTIDE SEQUENCE</scope>
    <source>
        <strain evidence="2">VT141</strain>
    </source>
</reference>
<feature type="region of interest" description="Disordered" evidence="1">
    <location>
        <begin position="1"/>
        <end position="40"/>
    </location>
</feature>
<dbReference type="EMBL" id="JANIEX010000102">
    <property type="protein sequence ID" value="KAJ3573463.1"/>
    <property type="molecule type" value="Genomic_DNA"/>
</dbReference>
<accession>A0AAD5W1F2</accession>
<feature type="region of interest" description="Disordered" evidence="1">
    <location>
        <begin position="688"/>
        <end position="713"/>
    </location>
</feature>
<gene>
    <name evidence="2" type="ORF">NP233_g2412</name>
</gene>
<dbReference type="Pfam" id="PF18759">
    <property type="entry name" value="Plavaka"/>
    <property type="match status" value="1"/>
</dbReference>
<name>A0AAD5W1F2_9AGAR</name>
<dbReference type="InterPro" id="IPR041078">
    <property type="entry name" value="Plavaka"/>
</dbReference>
<feature type="region of interest" description="Disordered" evidence="1">
    <location>
        <begin position="1053"/>
        <end position="1119"/>
    </location>
</feature>
<proteinExistence type="predicted"/>
<organism evidence="2 3">
    <name type="scientific">Leucocoprinus birnbaumii</name>
    <dbReference type="NCBI Taxonomy" id="56174"/>
    <lineage>
        <taxon>Eukaryota</taxon>
        <taxon>Fungi</taxon>
        <taxon>Dikarya</taxon>
        <taxon>Basidiomycota</taxon>
        <taxon>Agaricomycotina</taxon>
        <taxon>Agaricomycetes</taxon>
        <taxon>Agaricomycetidae</taxon>
        <taxon>Agaricales</taxon>
        <taxon>Agaricineae</taxon>
        <taxon>Agaricaceae</taxon>
        <taxon>Leucocoprinus</taxon>
    </lineage>
</organism>